<evidence type="ECO:0000313" key="2">
    <source>
        <dbReference type="Proteomes" id="UP001215280"/>
    </source>
</evidence>
<accession>A0AAD7IWD0</accession>
<comment type="caution">
    <text evidence="1">The sequence shown here is derived from an EMBL/GenBank/DDBJ whole genome shotgun (WGS) entry which is preliminary data.</text>
</comment>
<dbReference type="Proteomes" id="UP001215280">
    <property type="component" value="Unassembled WGS sequence"/>
</dbReference>
<feature type="non-terminal residue" evidence="1">
    <location>
        <position position="88"/>
    </location>
</feature>
<feature type="non-terminal residue" evidence="1">
    <location>
        <position position="1"/>
    </location>
</feature>
<proteinExistence type="predicted"/>
<sequence>RYYTAATVSIALGSGLHRICTPCDSTNAAEGSFGELPPPRDAAEEGERIVAFWAVLNLNNCWAGINGCLLNVMYGPLGPEIDMPWPLE</sequence>
<organism evidence="1 2">
    <name type="scientific">Mycena maculata</name>
    <dbReference type="NCBI Taxonomy" id="230809"/>
    <lineage>
        <taxon>Eukaryota</taxon>
        <taxon>Fungi</taxon>
        <taxon>Dikarya</taxon>
        <taxon>Basidiomycota</taxon>
        <taxon>Agaricomycotina</taxon>
        <taxon>Agaricomycetes</taxon>
        <taxon>Agaricomycetidae</taxon>
        <taxon>Agaricales</taxon>
        <taxon>Marasmiineae</taxon>
        <taxon>Mycenaceae</taxon>
        <taxon>Mycena</taxon>
    </lineage>
</organism>
<gene>
    <name evidence="1" type="ORF">DFH07DRAFT_703558</name>
</gene>
<name>A0AAD7IWD0_9AGAR</name>
<dbReference type="EMBL" id="JARJLG010000081">
    <property type="protein sequence ID" value="KAJ7750677.1"/>
    <property type="molecule type" value="Genomic_DNA"/>
</dbReference>
<dbReference type="AlphaFoldDB" id="A0AAD7IWD0"/>
<reference evidence="1" key="1">
    <citation type="submission" date="2023-03" db="EMBL/GenBank/DDBJ databases">
        <title>Massive genome expansion in bonnet fungi (Mycena s.s.) driven by repeated elements and novel gene families across ecological guilds.</title>
        <authorList>
            <consortium name="Lawrence Berkeley National Laboratory"/>
            <person name="Harder C.B."/>
            <person name="Miyauchi S."/>
            <person name="Viragh M."/>
            <person name="Kuo A."/>
            <person name="Thoen E."/>
            <person name="Andreopoulos B."/>
            <person name="Lu D."/>
            <person name="Skrede I."/>
            <person name="Drula E."/>
            <person name="Henrissat B."/>
            <person name="Morin E."/>
            <person name="Kohler A."/>
            <person name="Barry K."/>
            <person name="LaButti K."/>
            <person name="Morin E."/>
            <person name="Salamov A."/>
            <person name="Lipzen A."/>
            <person name="Mereny Z."/>
            <person name="Hegedus B."/>
            <person name="Baldrian P."/>
            <person name="Stursova M."/>
            <person name="Weitz H."/>
            <person name="Taylor A."/>
            <person name="Grigoriev I.V."/>
            <person name="Nagy L.G."/>
            <person name="Martin F."/>
            <person name="Kauserud H."/>
        </authorList>
    </citation>
    <scope>NUCLEOTIDE SEQUENCE</scope>
    <source>
        <strain evidence="1">CBHHK188m</strain>
    </source>
</reference>
<protein>
    <submittedName>
        <fullName evidence="1">Uncharacterized protein</fullName>
    </submittedName>
</protein>
<keyword evidence="2" id="KW-1185">Reference proteome</keyword>
<evidence type="ECO:0000313" key="1">
    <source>
        <dbReference type="EMBL" id="KAJ7750677.1"/>
    </source>
</evidence>